<dbReference type="AlphaFoldDB" id="A0A4U5LVR3"/>
<reference evidence="1 2" key="1">
    <citation type="journal article" date="2015" name="Genome Biol.">
        <title>Comparative genomics of Steinernema reveals deeply conserved gene regulatory networks.</title>
        <authorList>
            <person name="Dillman A.R."/>
            <person name="Macchietto M."/>
            <person name="Porter C.F."/>
            <person name="Rogers A."/>
            <person name="Williams B."/>
            <person name="Antoshechkin I."/>
            <person name="Lee M.M."/>
            <person name="Goodwin Z."/>
            <person name="Lu X."/>
            <person name="Lewis E.E."/>
            <person name="Goodrich-Blair H."/>
            <person name="Stock S.P."/>
            <person name="Adams B.J."/>
            <person name="Sternberg P.W."/>
            <person name="Mortazavi A."/>
        </authorList>
    </citation>
    <scope>NUCLEOTIDE SEQUENCE [LARGE SCALE GENOMIC DNA]</scope>
    <source>
        <strain evidence="1 2">ALL</strain>
    </source>
</reference>
<comment type="caution">
    <text evidence="1">The sequence shown here is derived from an EMBL/GenBank/DDBJ whole genome shotgun (WGS) entry which is preliminary data.</text>
</comment>
<proteinExistence type="predicted"/>
<evidence type="ECO:0000313" key="1">
    <source>
        <dbReference type="EMBL" id="TKR60249.1"/>
    </source>
</evidence>
<protein>
    <submittedName>
        <fullName evidence="1">Uncharacterized protein</fullName>
    </submittedName>
</protein>
<reference evidence="1 2" key="2">
    <citation type="journal article" date="2019" name="G3 (Bethesda)">
        <title>Hybrid Assembly of the Genome of the Entomopathogenic Nematode Steinernema carpocapsae Identifies the X-Chromosome.</title>
        <authorList>
            <person name="Serra L."/>
            <person name="Macchietto M."/>
            <person name="Macias-Munoz A."/>
            <person name="McGill C.J."/>
            <person name="Rodriguez I.M."/>
            <person name="Rodriguez B."/>
            <person name="Murad R."/>
            <person name="Mortazavi A."/>
        </authorList>
    </citation>
    <scope>NUCLEOTIDE SEQUENCE [LARGE SCALE GENOMIC DNA]</scope>
    <source>
        <strain evidence="1 2">ALL</strain>
    </source>
</reference>
<keyword evidence="2" id="KW-1185">Reference proteome</keyword>
<dbReference type="Proteomes" id="UP000298663">
    <property type="component" value="Unassembled WGS sequence"/>
</dbReference>
<dbReference type="EMBL" id="AZBU02000011">
    <property type="protein sequence ID" value="TKR60249.1"/>
    <property type="molecule type" value="Genomic_DNA"/>
</dbReference>
<name>A0A4U5LVR3_STECR</name>
<organism evidence="1 2">
    <name type="scientific">Steinernema carpocapsae</name>
    <name type="common">Entomopathogenic nematode</name>
    <dbReference type="NCBI Taxonomy" id="34508"/>
    <lineage>
        <taxon>Eukaryota</taxon>
        <taxon>Metazoa</taxon>
        <taxon>Ecdysozoa</taxon>
        <taxon>Nematoda</taxon>
        <taxon>Chromadorea</taxon>
        <taxon>Rhabditida</taxon>
        <taxon>Tylenchina</taxon>
        <taxon>Panagrolaimomorpha</taxon>
        <taxon>Strongyloidoidea</taxon>
        <taxon>Steinernematidae</taxon>
        <taxon>Steinernema</taxon>
    </lineage>
</organism>
<accession>A0A4U5LVR3</accession>
<sequence>MRDEGYSGRQFTVKVRRSAIREMSGSGLLSTQNVLQNMRCDRKQFLAFATRHRIPFSPRNKINLERKHGNTEMCPAVRGSGLNKC</sequence>
<gene>
    <name evidence="1" type="ORF">L596_027527</name>
</gene>
<evidence type="ECO:0000313" key="2">
    <source>
        <dbReference type="Proteomes" id="UP000298663"/>
    </source>
</evidence>